<dbReference type="Gene3D" id="3.40.710.10">
    <property type="entry name" value="DD-peptidase/beta-lactamase superfamily"/>
    <property type="match status" value="1"/>
</dbReference>
<evidence type="ECO:0000313" key="5">
    <source>
        <dbReference type="EMBL" id="CAZ82367.1"/>
    </source>
</evidence>
<dbReference type="InterPro" id="IPR012338">
    <property type="entry name" value="Beta-lactam/transpept-like"/>
</dbReference>
<dbReference type="AlphaFoldDB" id="D5GCX4"/>
<reference evidence="5 6" key="1">
    <citation type="journal article" date="2010" name="Nature">
        <title>Perigord black truffle genome uncovers evolutionary origins and mechanisms of symbiosis.</title>
        <authorList>
            <person name="Martin F."/>
            <person name="Kohler A."/>
            <person name="Murat C."/>
            <person name="Balestrini R."/>
            <person name="Coutinho P.M."/>
            <person name="Jaillon O."/>
            <person name="Montanini B."/>
            <person name="Morin E."/>
            <person name="Noel B."/>
            <person name="Percudani R."/>
            <person name="Porcel B."/>
            <person name="Rubini A."/>
            <person name="Amicucci A."/>
            <person name="Amselem J."/>
            <person name="Anthouard V."/>
            <person name="Arcioni S."/>
            <person name="Artiguenave F."/>
            <person name="Aury J.M."/>
            <person name="Ballario P."/>
            <person name="Bolchi A."/>
            <person name="Brenna A."/>
            <person name="Brun A."/>
            <person name="Buee M."/>
            <person name="Cantarel B."/>
            <person name="Chevalier G."/>
            <person name="Couloux A."/>
            <person name="Da Silva C."/>
            <person name="Denoeud F."/>
            <person name="Duplessis S."/>
            <person name="Ghignone S."/>
            <person name="Hilselberger B."/>
            <person name="Iotti M."/>
            <person name="Marcais B."/>
            <person name="Mello A."/>
            <person name="Miranda M."/>
            <person name="Pacioni G."/>
            <person name="Quesneville H."/>
            <person name="Riccioni C."/>
            <person name="Ruotolo R."/>
            <person name="Splivallo R."/>
            <person name="Stocchi V."/>
            <person name="Tisserant E."/>
            <person name="Viscomi A.R."/>
            <person name="Zambonelli A."/>
            <person name="Zampieri E."/>
            <person name="Henrissat B."/>
            <person name="Lebrun M.H."/>
            <person name="Paolocci F."/>
            <person name="Bonfante P."/>
            <person name="Ottonello S."/>
            <person name="Wincker P."/>
        </authorList>
    </citation>
    <scope>NUCLEOTIDE SEQUENCE [LARGE SCALE GENOMIC DNA]</scope>
    <source>
        <strain evidence="5 6">Mel28</strain>
    </source>
</reference>
<dbReference type="RefSeq" id="XP_002838176.1">
    <property type="nucleotide sequence ID" value="XM_002838130.1"/>
</dbReference>
<accession>D5GCX4</accession>
<evidence type="ECO:0000256" key="2">
    <source>
        <dbReference type="SAM" id="MobiDB-lite"/>
    </source>
</evidence>
<dbReference type="HOGENOM" id="CLU_883367_0_0_1"/>
<feature type="chain" id="PRO_5003072663" evidence="3">
    <location>
        <begin position="19"/>
        <end position="315"/>
    </location>
</feature>
<comment type="similarity">
    <text evidence="1">Belongs to the beta-lactamase family.</text>
</comment>
<sequence length="315" mass="34801">MHPHTHLLLALLLPTATAKCYPPGATFPIPDYALVPPPDIKLPTNAEAPWPTNTTSYAVQVTTAENTIFSAYHTADILGEYRDGEPSEVTGDTYFRIASNTKVFTVLAVMLTEGMSLDDGILKYIPELVDGEGGVEWEDITLGALGGHLAGVVREYAAFDLFGHGDEGDLLKDPVSHGFPPLPKSAGPPCGITGGDVQCIWKRIPHLSPPLLQPNMTSRIHLRLLRPPPNVPPADNSILLQRGLHAPLPLPRTPHRDSFRKDRSRKDTDTPKPHRHLPQTPRLLRRDTARTQRLALGRGHQERGRRALRQFHRPQ</sequence>
<dbReference type="KEGG" id="tml:GSTUM_00000852001"/>
<evidence type="ECO:0000259" key="4">
    <source>
        <dbReference type="Pfam" id="PF00144"/>
    </source>
</evidence>
<protein>
    <submittedName>
        <fullName evidence="5">(Perigord truffle) hypothetical protein</fullName>
    </submittedName>
</protein>
<feature type="signal peptide" evidence="3">
    <location>
        <begin position="1"/>
        <end position="18"/>
    </location>
</feature>
<name>D5GCX4_TUBMM</name>
<evidence type="ECO:0000313" key="6">
    <source>
        <dbReference type="Proteomes" id="UP000006911"/>
    </source>
</evidence>
<gene>
    <name evidence="5" type="ORF">GSTUM_00000852001</name>
</gene>
<dbReference type="GeneID" id="9183830"/>
<dbReference type="InterPro" id="IPR001466">
    <property type="entry name" value="Beta-lactam-related"/>
</dbReference>
<dbReference type="PANTHER" id="PTHR22935">
    <property type="entry name" value="PENICILLIN-BINDING PROTEIN"/>
    <property type="match status" value="1"/>
</dbReference>
<dbReference type="InParanoid" id="D5GCX4"/>
<dbReference type="EMBL" id="FN430128">
    <property type="protein sequence ID" value="CAZ82367.1"/>
    <property type="molecule type" value="Genomic_DNA"/>
</dbReference>
<feature type="compositionally biased region" description="Basic residues" evidence="2">
    <location>
        <begin position="306"/>
        <end position="315"/>
    </location>
</feature>
<evidence type="ECO:0000256" key="1">
    <source>
        <dbReference type="ARBA" id="ARBA00038473"/>
    </source>
</evidence>
<feature type="domain" description="Beta-lactamase-related" evidence="4">
    <location>
        <begin position="58"/>
        <end position="155"/>
    </location>
</feature>
<dbReference type="Pfam" id="PF00144">
    <property type="entry name" value="Beta-lactamase"/>
    <property type="match status" value="1"/>
</dbReference>
<dbReference type="InterPro" id="IPR051478">
    <property type="entry name" value="Beta-lactamase-like_AB/R"/>
</dbReference>
<keyword evidence="3" id="KW-0732">Signal</keyword>
<proteinExistence type="inferred from homology"/>
<dbReference type="Proteomes" id="UP000006911">
    <property type="component" value="Unassembled WGS sequence"/>
</dbReference>
<feature type="compositionally biased region" description="Basic and acidic residues" evidence="2">
    <location>
        <begin position="254"/>
        <end position="272"/>
    </location>
</feature>
<dbReference type="SUPFAM" id="SSF56601">
    <property type="entry name" value="beta-lactamase/transpeptidase-like"/>
    <property type="match status" value="1"/>
</dbReference>
<keyword evidence="6" id="KW-1185">Reference proteome</keyword>
<organism evidence="5 6">
    <name type="scientific">Tuber melanosporum (strain Mel28)</name>
    <name type="common">Perigord black truffle</name>
    <dbReference type="NCBI Taxonomy" id="656061"/>
    <lineage>
        <taxon>Eukaryota</taxon>
        <taxon>Fungi</taxon>
        <taxon>Dikarya</taxon>
        <taxon>Ascomycota</taxon>
        <taxon>Pezizomycotina</taxon>
        <taxon>Pezizomycetes</taxon>
        <taxon>Pezizales</taxon>
        <taxon>Tuberaceae</taxon>
        <taxon>Tuber</taxon>
    </lineage>
</organism>
<evidence type="ECO:0000256" key="3">
    <source>
        <dbReference type="SAM" id="SignalP"/>
    </source>
</evidence>
<dbReference type="STRING" id="656061.D5GCX4"/>
<feature type="region of interest" description="Disordered" evidence="2">
    <location>
        <begin position="245"/>
        <end position="315"/>
    </location>
</feature>
<dbReference type="PANTHER" id="PTHR22935:SF95">
    <property type="entry name" value="BETA-LACTAMASE-LIKE 1-RELATED"/>
    <property type="match status" value="1"/>
</dbReference>